<protein>
    <submittedName>
        <fullName evidence="5">Amino acid/amide ABC transporter substrate-binding protein (HAAT family)</fullName>
    </submittedName>
</protein>
<organism evidence="5 6">
    <name type="scientific">Ciceribacter lividus</name>
    <dbReference type="NCBI Taxonomy" id="1197950"/>
    <lineage>
        <taxon>Bacteria</taxon>
        <taxon>Pseudomonadati</taxon>
        <taxon>Pseudomonadota</taxon>
        <taxon>Alphaproteobacteria</taxon>
        <taxon>Hyphomicrobiales</taxon>
        <taxon>Rhizobiaceae</taxon>
        <taxon>Ciceribacter</taxon>
    </lineage>
</organism>
<dbReference type="InterPro" id="IPR028081">
    <property type="entry name" value="Leu-bd"/>
</dbReference>
<gene>
    <name evidence="5" type="ORF">DFR48_101590</name>
</gene>
<evidence type="ECO:0000256" key="3">
    <source>
        <dbReference type="SAM" id="SignalP"/>
    </source>
</evidence>
<proteinExistence type="inferred from homology"/>
<name>A0A6I7HUS2_9HYPH</name>
<evidence type="ECO:0000256" key="1">
    <source>
        <dbReference type="ARBA" id="ARBA00010062"/>
    </source>
</evidence>
<keyword evidence="6" id="KW-1185">Reference proteome</keyword>
<dbReference type="EMBL" id="QPIX01000001">
    <property type="protein sequence ID" value="RCW28575.1"/>
    <property type="molecule type" value="Genomic_DNA"/>
</dbReference>
<dbReference type="PANTHER" id="PTHR47151">
    <property type="entry name" value="LEU/ILE/VAL-BINDING ABC TRANSPORTER SUBUNIT"/>
    <property type="match status" value="1"/>
</dbReference>
<dbReference type="Pfam" id="PF13458">
    <property type="entry name" value="Peripla_BP_6"/>
    <property type="match status" value="1"/>
</dbReference>
<dbReference type="Proteomes" id="UP000252582">
    <property type="component" value="Unassembled WGS sequence"/>
</dbReference>
<evidence type="ECO:0000313" key="6">
    <source>
        <dbReference type="Proteomes" id="UP000252582"/>
    </source>
</evidence>
<dbReference type="PANTHER" id="PTHR47151:SF2">
    <property type="entry name" value="AMINO ACID BINDING PROTEIN"/>
    <property type="match status" value="1"/>
</dbReference>
<dbReference type="SUPFAM" id="SSF53822">
    <property type="entry name" value="Periplasmic binding protein-like I"/>
    <property type="match status" value="1"/>
</dbReference>
<dbReference type="CDD" id="cd06342">
    <property type="entry name" value="PBP1_ABC_LIVBP-like"/>
    <property type="match status" value="1"/>
</dbReference>
<accession>A0A6I7HUS2</accession>
<evidence type="ECO:0000256" key="2">
    <source>
        <dbReference type="ARBA" id="ARBA00022729"/>
    </source>
</evidence>
<dbReference type="InterPro" id="IPR028082">
    <property type="entry name" value="Peripla_BP_I"/>
</dbReference>
<keyword evidence="2 3" id="KW-0732">Signal</keyword>
<evidence type="ECO:0000313" key="5">
    <source>
        <dbReference type="EMBL" id="RCW28575.1"/>
    </source>
</evidence>
<dbReference type="RefSeq" id="WP_245415498.1">
    <property type="nucleotide sequence ID" value="NZ_QPIX01000001.1"/>
</dbReference>
<evidence type="ECO:0000259" key="4">
    <source>
        <dbReference type="Pfam" id="PF13458"/>
    </source>
</evidence>
<reference evidence="5 6" key="1">
    <citation type="submission" date="2018-07" db="EMBL/GenBank/DDBJ databases">
        <title>Genomic Encyclopedia of Type Strains, Phase IV (KMG-IV): sequencing the most valuable type-strain genomes for metagenomic binning, comparative biology and taxonomic classification.</title>
        <authorList>
            <person name="Goeker M."/>
        </authorList>
    </citation>
    <scope>NUCLEOTIDE SEQUENCE [LARGE SCALE GENOMIC DNA]</scope>
    <source>
        <strain evidence="5 6">DSM 25528</strain>
    </source>
</reference>
<feature type="chain" id="PRO_5026157918" evidence="3">
    <location>
        <begin position="22"/>
        <end position="360"/>
    </location>
</feature>
<comment type="similarity">
    <text evidence="1">Belongs to the leucine-binding protein family.</text>
</comment>
<feature type="domain" description="Leucine-binding protein" evidence="4">
    <location>
        <begin position="26"/>
        <end position="350"/>
    </location>
</feature>
<dbReference type="Gene3D" id="3.40.50.2300">
    <property type="match status" value="2"/>
</dbReference>
<comment type="caution">
    <text evidence="5">The sequence shown here is derived from an EMBL/GenBank/DDBJ whole genome shotgun (WGS) entry which is preliminary data.</text>
</comment>
<dbReference type="AlphaFoldDB" id="A0A6I7HUS2"/>
<feature type="signal peptide" evidence="3">
    <location>
        <begin position="1"/>
        <end position="21"/>
    </location>
</feature>
<sequence>MKPALRLLPVLLAATALSATAAAAASIGVVAPQSGPFALLGKQMQDGAEAAAERLGIEVHPVAETCQPGSGEAIGRQLRDAKVTAAIGFLCSESLDGALPLLKEAGIPAITLSVRWKVLMEDALKNEWPFFRMAPTADDEAEKVIAIILREWSGDAVALIEDGTIHGRELVEAVRAGMEERGMKPVFTDTYRPGQEQQVALVRRLKKAGATHVFVGGDRNDVAIIARDAAAEQATLTLMGGDAMRAADQPVALAAGTLAVALPEYDASPSAQEAVAILRGKGIVPEGYALPAFAGVELVADAAGLSSAMGMPVAEALVGTGFETAIGNVTFDSGHELADNPYVLMEWRDGRFVPVGAVGQ</sequence>